<dbReference type="Proteomes" id="UP000191663">
    <property type="component" value="Unassembled WGS sequence"/>
</dbReference>
<feature type="domain" description="Response regulatory" evidence="7">
    <location>
        <begin position="3"/>
        <end position="119"/>
    </location>
</feature>
<dbReference type="InterPro" id="IPR001789">
    <property type="entry name" value="Sig_transdc_resp-reg_receiver"/>
</dbReference>
<evidence type="ECO:0000313" key="9">
    <source>
        <dbReference type="Proteomes" id="UP000191663"/>
    </source>
</evidence>
<dbReference type="CDD" id="cd06170">
    <property type="entry name" value="LuxR_C_like"/>
    <property type="match status" value="1"/>
</dbReference>
<dbReference type="Pfam" id="PF00072">
    <property type="entry name" value="Response_reg"/>
    <property type="match status" value="1"/>
</dbReference>
<dbReference type="InterPro" id="IPR058245">
    <property type="entry name" value="NreC/VraR/RcsB-like_REC"/>
</dbReference>
<keyword evidence="3" id="KW-0238">DNA-binding</keyword>
<gene>
    <name evidence="8" type="ORF">BXT86_05570</name>
</gene>
<evidence type="ECO:0000256" key="2">
    <source>
        <dbReference type="ARBA" id="ARBA00023015"/>
    </source>
</evidence>
<dbReference type="PRINTS" id="PR00038">
    <property type="entry name" value="HTHLUXR"/>
</dbReference>
<dbReference type="SUPFAM" id="SSF52172">
    <property type="entry name" value="CheY-like"/>
    <property type="match status" value="1"/>
</dbReference>
<dbReference type="SUPFAM" id="SSF46894">
    <property type="entry name" value="C-terminal effector domain of the bipartite response regulators"/>
    <property type="match status" value="1"/>
</dbReference>
<dbReference type="InterPro" id="IPR016032">
    <property type="entry name" value="Sig_transdc_resp-reg_C-effctor"/>
</dbReference>
<name>A0A1V4QE51_UNCW3</name>
<evidence type="ECO:0000256" key="4">
    <source>
        <dbReference type="ARBA" id="ARBA00023163"/>
    </source>
</evidence>
<dbReference type="AlphaFoldDB" id="A0A1V4QE51"/>
<keyword evidence="4" id="KW-0804">Transcription</keyword>
<evidence type="ECO:0000256" key="3">
    <source>
        <dbReference type="ARBA" id="ARBA00023125"/>
    </source>
</evidence>
<accession>A0A1V4QE51</accession>
<reference evidence="9" key="1">
    <citation type="submission" date="2017-01" db="EMBL/GenBank/DDBJ databases">
        <title>Novel pathways for hydrocarbon cycling and metabolic interdependencies in hydrothermal sediment communities.</title>
        <authorList>
            <person name="Dombrowski N."/>
            <person name="Seitz K."/>
            <person name="Teske A."/>
            <person name="Baker B."/>
        </authorList>
    </citation>
    <scope>NUCLEOTIDE SEQUENCE [LARGE SCALE GENOMIC DNA]</scope>
</reference>
<organism evidence="8 9">
    <name type="scientific">candidate division WOR-3 bacterium 4484_100</name>
    <dbReference type="NCBI Taxonomy" id="1936077"/>
    <lineage>
        <taxon>Bacteria</taxon>
        <taxon>Bacteria division WOR-3</taxon>
    </lineage>
</organism>
<dbReference type="PANTHER" id="PTHR43214:SF41">
    <property type="entry name" value="NITRATE_NITRITE RESPONSE REGULATOR PROTEIN NARP"/>
    <property type="match status" value="1"/>
</dbReference>
<protein>
    <recommendedName>
        <fullName evidence="10">DNA-binding response regulator</fullName>
    </recommendedName>
</protein>
<feature type="modified residue" description="4-aspartylphosphate" evidence="5">
    <location>
        <position position="54"/>
    </location>
</feature>
<dbReference type="PANTHER" id="PTHR43214">
    <property type="entry name" value="TWO-COMPONENT RESPONSE REGULATOR"/>
    <property type="match status" value="1"/>
</dbReference>
<dbReference type="SMART" id="SM00448">
    <property type="entry name" value="REC"/>
    <property type="match status" value="1"/>
</dbReference>
<dbReference type="InterPro" id="IPR011006">
    <property type="entry name" value="CheY-like_superfamily"/>
</dbReference>
<evidence type="ECO:0008006" key="10">
    <source>
        <dbReference type="Google" id="ProtNLM"/>
    </source>
</evidence>
<dbReference type="GO" id="GO:0003677">
    <property type="term" value="F:DNA binding"/>
    <property type="evidence" value="ECO:0007669"/>
    <property type="project" value="UniProtKB-KW"/>
</dbReference>
<sequence length="215" mass="24626">MFTLIIADDHAIIRDGLRRIIEEVPGYKVVGEASDGLQTVRMVRKLNPDLLILDISMPNLRGIEAITKIRKFNKQVKILILTMHKSEDYAYECLKAGAQGYILKEDADDELITAIQTLRKGQIYLSSSLSDNVIRELLRRRKTQDRSKFELLTTREREVLKMIAEGNSNKKIAEKLGISIRTVEHHRLRISKKLGFNNITELVKFAIRVGLIDLD</sequence>
<evidence type="ECO:0000259" key="6">
    <source>
        <dbReference type="PROSITE" id="PS50043"/>
    </source>
</evidence>
<evidence type="ECO:0000256" key="5">
    <source>
        <dbReference type="PROSITE-ProRule" id="PRU00169"/>
    </source>
</evidence>
<dbReference type="PROSITE" id="PS50043">
    <property type="entry name" value="HTH_LUXR_2"/>
    <property type="match status" value="1"/>
</dbReference>
<keyword evidence="2" id="KW-0805">Transcription regulation</keyword>
<evidence type="ECO:0000256" key="1">
    <source>
        <dbReference type="ARBA" id="ARBA00022553"/>
    </source>
</evidence>
<dbReference type="InterPro" id="IPR039420">
    <property type="entry name" value="WalR-like"/>
</dbReference>
<dbReference type="CDD" id="cd17535">
    <property type="entry name" value="REC_NarL-like"/>
    <property type="match status" value="1"/>
</dbReference>
<feature type="domain" description="HTH luxR-type" evidence="6">
    <location>
        <begin position="145"/>
        <end position="210"/>
    </location>
</feature>
<dbReference type="PROSITE" id="PS00622">
    <property type="entry name" value="HTH_LUXR_1"/>
    <property type="match status" value="1"/>
</dbReference>
<dbReference type="GO" id="GO:0000160">
    <property type="term" value="P:phosphorelay signal transduction system"/>
    <property type="evidence" value="ECO:0007669"/>
    <property type="project" value="InterPro"/>
</dbReference>
<comment type="caution">
    <text evidence="8">The sequence shown here is derived from an EMBL/GenBank/DDBJ whole genome shotgun (WGS) entry which is preliminary data.</text>
</comment>
<keyword evidence="1 5" id="KW-0597">Phosphoprotein</keyword>
<evidence type="ECO:0000313" key="8">
    <source>
        <dbReference type="EMBL" id="OPX17614.1"/>
    </source>
</evidence>
<dbReference type="EMBL" id="MUKB01000101">
    <property type="protein sequence ID" value="OPX17614.1"/>
    <property type="molecule type" value="Genomic_DNA"/>
</dbReference>
<dbReference type="Gene3D" id="3.40.50.2300">
    <property type="match status" value="1"/>
</dbReference>
<dbReference type="SMART" id="SM00421">
    <property type="entry name" value="HTH_LUXR"/>
    <property type="match status" value="1"/>
</dbReference>
<proteinExistence type="predicted"/>
<dbReference type="Pfam" id="PF00196">
    <property type="entry name" value="GerE"/>
    <property type="match status" value="1"/>
</dbReference>
<dbReference type="PROSITE" id="PS50110">
    <property type="entry name" value="RESPONSE_REGULATORY"/>
    <property type="match status" value="1"/>
</dbReference>
<dbReference type="GO" id="GO:0006355">
    <property type="term" value="P:regulation of DNA-templated transcription"/>
    <property type="evidence" value="ECO:0007669"/>
    <property type="project" value="InterPro"/>
</dbReference>
<evidence type="ECO:0000259" key="7">
    <source>
        <dbReference type="PROSITE" id="PS50110"/>
    </source>
</evidence>
<dbReference type="InterPro" id="IPR000792">
    <property type="entry name" value="Tscrpt_reg_LuxR_C"/>
</dbReference>